<gene>
    <name evidence="2" type="ORF">BaRGS_00033397</name>
</gene>
<sequence length="156" mass="17536">MKHISHGARRPLVVTWEVSASNGRAPDNSSLKCMRHTIFVSIQRRVIRIMGWSGRTRLPLKCEFRKSSRPALRRDIKVRRSSHFKRLITSPPRASDTVKSLAHKIQKQATLESTSGKQLRYKSSTDDSPPMGSENEDVCLLSGDACAESIFSEEGD</sequence>
<reference evidence="2 3" key="1">
    <citation type="journal article" date="2023" name="Sci. Data">
        <title>Genome assembly of the Korean intertidal mud-creeper Batillaria attramentaria.</title>
        <authorList>
            <person name="Patra A.K."/>
            <person name="Ho P.T."/>
            <person name="Jun S."/>
            <person name="Lee S.J."/>
            <person name="Kim Y."/>
            <person name="Won Y.J."/>
        </authorList>
    </citation>
    <scope>NUCLEOTIDE SEQUENCE [LARGE SCALE GENOMIC DNA]</scope>
    <source>
        <strain evidence="2">Wonlab-2016</strain>
    </source>
</reference>
<dbReference type="Proteomes" id="UP001519460">
    <property type="component" value="Unassembled WGS sequence"/>
</dbReference>
<evidence type="ECO:0000313" key="2">
    <source>
        <dbReference type="EMBL" id="KAK7475379.1"/>
    </source>
</evidence>
<accession>A0ABD0JKH8</accession>
<name>A0ABD0JKH8_9CAEN</name>
<evidence type="ECO:0000313" key="3">
    <source>
        <dbReference type="Proteomes" id="UP001519460"/>
    </source>
</evidence>
<feature type="compositionally biased region" description="Polar residues" evidence="1">
    <location>
        <begin position="107"/>
        <end position="117"/>
    </location>
</feature>
<organism evidence="2 3">
    <name type="scientific">Batillaria attramentaria</name>
    <dbReference type="NCBI Taxonomy" id="370345"/>
    <lineage>
        <taxon>Eukaryota</taxon>
        <taxon>Metazoa</taxon>
        <taxon>Spiralia</taxon>
        <taxon>Lophotrochozoa</taxon>
        <taxon>Mollusca</taxon>
        <taxon>Gastropoda</taxon>
        <taxon>Caenogastropoda</taxon>
        <taxon>Sorbeoconcha</taxon>
        <taxon>Cerithioidea</taxon>
        <taxon>Batillariidae</taxon>
        <taxon>Batillaria</taxon>
    </lineage>
</organism>
<keyword evidence="3" id="KW-1185">Reference proteome</keyword>
<dbReference type="EMBL" id="JACVVK020000408">
    <property type="protein sequence ID" value="KAK7475379.1"/>
    <property type="molecule type" value="Genomic_DNA"/>
</dbReference>
<feature type="region of interest" description="Disordered" evidence="1">
    <location>
        <begin position="83"/>
        <end position="137"/>
    </location>
</feature>
<proteinExistence type="predicted"/>
<dbReference type="AlphaFoldDB" id="A0ABD0JKH8"/>
<evidence type="ECO:0000256" key="1">
    <source>
        <dbReference type="SAM" id="MobiDB-lite"/>
    </source>
</evidence>
<comment type="caution">
    <text evidence="2">The sequence shown here is derived from an EMBL/GenBank/DDBJ whole genome shotgun (WGS) entry which is preliminary data.</text>
</comment>
<protein>
    <submittedName>
        <fullName evidence="2">Uncharacterized protein</fullName>
    </submittedName>
</protein>